<dbReference type="Pfam" id="PF22907">
    <property type="entry name" value="Ams1-like_1st"/>
    <property type="match status" value="1"/>
</dbReference>
<name>A0A183HEZ8_9BILA</name>
<gene>
    <name evidence="2" type="ORF">OFLC_LOCUS6059</name>
</gene>
<dbReference type="Proteomes" id="UP000267606">
    <property type="component" value="Unassembled WGS sequence"/>
</dbReference>
<accession>A0A183HEZ8</accession>
<dbReference type="PANTHER" id="PTHR46017:SF1">
    <property type="entry name" value="ALPHA-MANNOSIDASE 2C1"/>
    <property type="match status" value="1"/>
</dbReference>
<dbReference type="GO" id="GO:0009313">
    <property type="term" value="P:oligosaccharide catabolic process"/>
    <property type="evidence" value="ECO:0007669"/>
    <property type="project" value="TreeGrafter"/>
</dbReference>
<dbReference type="AlphaFoldDB" id="A0A183HEZ8"/>
<evidence type="ECO:0000259" key="1">
    <source>
        <dbReference type="Pfam" id="PF22907"/>
    </source>
</evidence>
<sequence length="178" mass="20441">MAIGGWTVGNRNSGSLFRKILRNRSLWTGTMNETNAYKAALFKNERTTVERVEKFISEHYFKDCNLRGRLYGRSYPVYVKHCDFGSDIVTFQEAVEALSIRGAEVDIGFKFGPTWTTHWFEIGINLPEDCQSEKKIVLRVDPDCEALLWSVDGRPIKGIILLLIISFWFANNSLFSDF</sequence>
<reference evidence="4" key="1">
    <citation type="submission" date="2016-06" db="UniProtKB">
        <authorList>
            <consortium name="WormBaseParasite"/>
        </authorList>
    </citation>
    <scope>IDENTIFICATION</scope>
</reference>
<dbReference type="PANTHER" id="PTHR46017">
    <property type="entry name" value="ALPHA-MANNOSIDASE 2C1"/>
    <property type="match status" value="1"/>
</dbReference>
<protein>
    <submittedName>
        <fullName evidence="4">Alpha-galactosidase</fullName>
    </submittedName>
</protein>
<feature type="domain" description="Alpha-mannosidase Ams1-like N-terminal" evidence="1">
    <location>
        <begin position="76"/>
        <end position="159"/>
    </location>
</feature>
<dbReference type="EMBL" id="UZAJ01005546">
    <property type="protein sequence ID" value="VDO45254.1"/>
    <property type="molecule type" value="Genomic_DNA"/>
</dbReference>
<dbReference type="WBParaSite" id="OFLC_0000605901-mRNA-1">
    <property type="protein sequence ID" value="OFLC_0000605901-mRNA-1"/>
    <property type="gene ID" value="OFLC_0000605901"/>
</dbReference>
<proteinExistence type="predicted"/>
<keyword evidence="3" id="KW-1185">Reference proteome</keyword>
<evidence type="ECO:0000313" key="3">
    <source>
        <dbReference type="Proteomes" id="UP000267606"/>
    </source>
</evidence>
<dbReference type="GO" id="GO:0004559">
    <property type="term" value="F:alpha-mannosidase activity"/>
    <property type="evidence" value="ECO:0007669"/>
    <property type="project" value="TreeGrafter"/>
</dbReference>
<reference evidence="2 3" key="2">
    <citation type="submission" date="2018-11" db="EMBL/GenBank/DDBJ databases">
        <authorList>
            <consortium name="Pathogen Informatics"/>
        </authorList>
    </citation>
    <scope>NUCLEOTIDE SEQUENCE [LARGE SCALE GENOMIC DNA]</scope>
</reference>
<evidence type="ECO:0000313" key="2">
    <source>
        <dbReference type="EMBL" id="VDO45254.1"/>
    </source>
</evidence>
<evidence type="ECO:0000313" key="4">
    <source>
        <dbReference type="WBParaSite" id="OFLC_0000605901-mRNA-1"/>
    </source>
</evidence>
<dbReference type="InterPro" id="IPR054723">
    <property type="entry name" value="Ams1-like_N"/>
</dbReference>
<organism evidence="4">
    <name type="scientific">Onchocerca flexuosa</name>
    <dbReference type="NCBI Taxonomy" id="387005"/>
    <lineage>
        <taxon>Eukaryota</taxon>
        <taxon>Metazoa</taxon>
        <taxon>Ecdysozoa</taxon>
        <taxon>Nematoda</taxon>
        <taxon>Chromadorea</taxon>
        <taxon>Rhabditida</taxon>
        <taxon>Spirurina</taxon>
        <taxon>Spiruromorpha</taxon>
        <taxon>Filarioidea</taxon>
        <taxon>Onchocercidae</taxon>
        <taxon>Onchocerca</taxon>
    </lineage>
</organism>
<dbReference type="STRING" id="387005.A0A183HEZ8"/>